<evidence type="ECO:0000313" key="3">
    <source>
        <dbReference type="EMBL" id="GAA2105114.1"/>
    </source>
</evidence>
<feature type="domain" description="Thiaminase-2/PQQC" evidence="2">
    <location>
        <begin position="28"/>
        <end position="88"/>
    </location>
</feature>
<evidence type="ECO:0000259" key="2">
    <source>
        <dbReference type="Pfam" id="PF03070"/>
    </source>
</evidence>
<dbReference type="InterPro" id="IPR016084">
    <property type="entry name" value="Haem_Oase-like_multi-hlx"/>
</dbReference>
<proteinExistence type="predicted"/>
<dbReference type="RefSeq" id="WP_344338211.1">
    <property type="nucleotide sequence ID" value="NZ_BAAAPZ010000018.1"/>
</dbReference>
<dbReference type="SUPFAM" id="SSF48613">
    <property type="entry name" value="Heme oxygenase-like"/>
    <property type="match status" value="1"/>
</dbReference>
<evidence type="ECO:0000256" key="1">
    <source>
        <dbReference type="ARBA" id="ARBA00004948"/>
    </source>
</evidence>
<sequence>MRTYHCGPHSLRVWDSVAGTLREIEELEFLTRMLDGSLEPRRFVNYILQDGIYLQGYARAMSLLAAKAGSREESRFWNSSAAGAIADEEAMQADLLADARFAGLAVELAVGSDSGSAAPGALAMGGSTGPATDGVAAPSPTTLGYTSYLVAAAATEPYEVGVAAILPCFWIYAHMGKVLTARAAAGDSGGDASAALAGNPYEAWIRAYDSEEFDRAAEEAVAVYERLAAGATERIRAQMEEAFRRAAVYELHFWQRAGALEDWSV</sequence>
<dbReference type="InterPro" id="IPR004305">
    <property type="entry name" value="Thiaminase-2/PQQC"/>
</dbReference>
<keyword evidence="4" id="KW-1185">Reference proteome</keyword>
<dbReference type="PANTHER" id="PTHR43198">
    <property type="entry name" value="BIFUNCTIONAL TH2 PROTEIN"/>
    <property type="match status" value="1"/>
</dbReference>
<accession>A0ABN2X834</accession>
<dbReference type="Pfam" id="PF03070">
    <property type="entry name" value="TENA_THI-4"/>
    <property type="match status" value="2"/>
</dbReference>
<dbReference type="Proteomes" id="UP001500984">
    <property type="component" value="Unassembled WGS sequence"/>
</dbReference>
<dbReference type="PANTHER" id="PTHR43198:SF2">
    <property type="entry name" value="SI:CH1073-67J19.1-RELATED"/>
    <property type="match status" value="1"/>
</dbReference>
<comment type="caution">
    <text evidence="3">The sequence shown here is derived from an EMBL/GenBank/DDBJ whole genome shotgun (WGS) entry which is preliminary data.</text>
</comment>
<reference evidence="3 4" key="1">
    <citation type="journal article" date="2019" name="Int. J. Syst. Evol. Microbiol.">
        <title>The Global Catalogue of Microorganisms (GCM) 10K type strain sequencing project: providing services to taxonomists for standard genome sequencing and annotation.</title>
        <authorList>
            <consortium name="The Broad Institute Genomics Platform"/>
            <consortium name="The Broad Institute Genome Sequencing Center for Infectious Disease"/>
            <person name="Wu L."/>
            <person name="Ma J."/>
        </authorList>
    </citation>
    <scope>NUCLEOTIDE SEQUENCE [LARGE SCALE GENOMIC DNA]</scope>
    <source>
        <strain evidence="3 4">JCM 15900</strain>
    </source>
</reference>
<dbReference type="Gene3D" id="1.20.910.10">
    <property type="entry name" value="Heme oxygenase-like"/>
    <property type="match status" value="1"/>
</dbReference>
<dbReference type="InterPro" id="IPR050967">
    <property type="entry name" value="Thiamine_Salvage_TenA"/>
</dbReference>
<protein>
    <submittedName>
        <fullName evidence="3">Thiaminase II</fullName>
    </submittedName>
</protein>
<dbReference type="CDD" id="cd19365">
    <property type="entry name" value="TenA_C-like"/>
    <property type="match status" value="1"/>
</dbReference>
<evidence type="ECO:0000313" key="4">
    <source>
        <dbReference type="Proteomes" id="UP001500984"/>
    </source>
</evidence>
<organism evidence="3 4">
    <name type="scientific">Brevibacterium salitolerans</name>
    <dbReference type="NCBI Taxonomy" id="1403566"/>
    <lineage>
        <taxon>Bacteria</taxon>
        <taxon>Bacillati</taxon>
        <taxon>Actinomycetota</taxon>
        <taxon>Actinomycetes</taxon>
        <taxon>Micrococcales</taxon>
        <taxon>Brevibacteriaceae</taxon>
        <taxon>Brevibacterium</taxon>
    </lineage>
</organism>
<name>A0ABN2X834_9MICO</name>
<dbReference type="EMBL" id="BAAAPZ010000018">
    <property type="protein sequence ID" value="GAA2105114.1"/>
    <property type="molecule type" value="Genomic_DNA"/>
</dbReference>
<comment type="pathway">
    <text evidence="1">Cofactor biosynthesis; thiamine diphosphate biosynthesis.</text>
</comment>
<gene>
    <name evidence="3" type="primary">tenA</name>
    <name evidence="3" type="ORF">GCM10009823_30250</name>
</gene>
<feature type="domain" description="Thiaminase-2/PQQC" evidence="2">
    <location>
        <begin position="137"/>
        <end position="257"/>
    </location>
</feature>